<feature type="domain" description="Globin" evidence="2">
    <location>
        <begin position="6"/>
        <end position="116"/>
    </location>
</feature>
<reference evidence="4" key="2">
    <citation type="journal article" date="2016" name="Sci. Rep.">
        <title>Dictyocaulus viviparus genome, variome and transcriptome elucidate lungworm biology and support future intervention.</title>
        <authorList>
            <person name="McNulty S.N."/>
            <person name="Strube C."/>
            <person name="Rosa B.A."/>
            <person name="Martin J.C."/>
            <person name="Tyagi R."/>
            <person name="Choi Y.J."/>
            <person name="Wang Q."/>
            <person name="Hallsworth Pepin K."/>
            <person name="Zhang X."/>
            <person name="Ozersky P."/>
            <person name="Wilson R.K."/>
            <person name="Sternberg P.W."/>
            <person name="Gasser R.B."/>
            <person name="Mitreva M."/>
        </authorList>
    </citation>
    <scope>NUCLEOTIDE SEQUENCE [LARGE SCALE GENOMIC DNA]</scope>
    <source>
        <strain evidence="4">HannoverDv2000</strain>
    </source>
</reference>
<keyword evidence="1" id="KW-0813">Transport</keyword>
<dbReference type="InterPro" id="IPR000971">
    <property type="entry name" value="Globin"/>
</dbReference>
<dbReference type="Proteomes" id="UP000053766">
    <property type="component" value="Unassembled WGS sequence"/>
</dbReference>
<proteinExistence type="inferred from homology"/>
<dbReference type="SUPFAM" id="SSF46458">
    <property type="entry name" value="Globin-like"/>
    <property type="match status" value="1"/>
</dbReference>
<protein>
    <recommendedName>
        <fullName evidence="2">Globin domain-containing protein</fullName>
    </recommendedName>
</protein>
<gene>
    <name evidence="3" type="ORF">DICVIV_03460</name>
</gene>
<dbReference type="InterPro" id="IPR012292">
    <property type="entry name" value="Globin/Proto"/>
</dbReference>
<evidence type="ECO:0000256" key="1">
    <source>
        <dbReference type="RuleBase" id="RU000356"/>
    </source>
</evidence>
<reference evidence="3 4" key="1">
    <citation type="submission" date="2013-11" db="EMBL/GenBank/DDBJ databases">
        <title>Draft genome of the bovine lungworm Dictyocaulus viviparus.</title>
        <authorList>
            <person name="Mitreva M."/>
        </authorList>
    </citation>
    <scope>NUCLEOTIDE SEQUENCE [LARGE SCALE GENOMIC DNA]</scope>
    <source>
        <strain evidence="3 4">HannoverDv2000</strain>
    </source>
</reference>
<name>A0A0D8Y112_DICVI</name>
<evidence type="ECO:0000313" key="3">
    <source>
        <dbReference type="EMBL" id="KJH50380.1"/>
    </source>
</evidence>
<accession>A0A0D8Y112</accession>
<dbReference type="Pfam" id="PF00042">
    <property type="entry name" value="Globin"/>
    <property type="match status" value="1"/>
</dbReference>
<keyword evidence="4" id="KW-1185">Reference proteome</keyword>
<evidence type="ECO:0000259" key="2">
    <source>
        <dbReference type="Pfam" id="PF00042"/>
    </source>
</evidence>
<dbReference type="GO" id="GO:0005344">
    <property type="term" value="F:oxygen carrier activity"/>
    <property type="evidence" value="ECO:0007669"/>
    <property type="project" value="UniProtKB-KW"/>
</dbReference>
<organism evidence="3 4">
    <name type="scientific">Dictyocaulus viviparus</name>
    <name type="common">Bovine lungworm</name>
    <dbReference type="NCBI Taxonomy" id="29172"/>
    <lineage>
        <taxon>Eukaryota</taxon>
        <taxon>Metazoa</taxon>
        <taxon>Ecdysozoa</taxon>
        <taxon>Nematoda</taxon>
        <taxon>Chromadorea</taxon>
        <taxon>Rhabditida</taxon>
        <taxon>Rhabditina</taxon>
        <taxon>Rhabditomorpha</taxon>
        <taxon>Strongyloidea</taxon>
        <taxon>Metastrongylidae</taxon>
        <taxon>Dictyocaulus</taxon>
    </lineage>
</organism>
<dbReference type="Gene3D" id="1.10.490.10">
    <property type="entry name" value="Globins"/>
    <property type="match status" value="1"/>
</dbReference>
<dbReference type="OrthoDB" id="5810669at2759"/>
<evidence type="ECO:0000313" key="4">
    <source>
        <dbReference type="Proteomes" id="UP000053766"/>
    </source>
</evidence>
<sequence>MLTEFRLFTLHPELAKYYDAEDLDPNSVLKAQKFMMLGQQELQCFFQLPSTVHDERSWRSALSNIKETYSENNNMSLKEFNKVYDAFLAAMQKNAGGVTDEQKKEWIALLNKAYEDMKKWGWY</sequence>
<comment type="similarity">
    <text evidence="1">Belongs to the globin family.</text>
</comment>
<keyword evidence="1" id="KW-0479">Metal-binding</keyword>
<dbReference type="GO" id="GO:0020037">
    <property type="term" value="F:heme binding"/>
    <property type="evidence" value="ECO:0007669"/>
    <property type="project" value="InterPro"/>
</dbReference>
<dbReference type="InterPro" id="IPR009050">
    <property type="entry name" value="Globin-like_sf"/>
</dbReference>
<keyword evidence="1" id="KW-0349">Heme</keyword>
<keyword evidence="1" id="KW-0408">Iron</keyword>
<dbReference type="EMBL" id="KN716207">
    <property type="protein sequence ID" value="KJH50380.1"/>
    <property type="molecule type" value="Genomic_DNA"/>
</dbReference>
<keyword evidence="1" id="KW-0561">Oxygen transport</keyword>
<dbReference type="AlphaFoldDB" id="A0A0D8Y112"/>
<dbReference type="GO" id="GO:0019825">
    <property type="term" value="F:oxygen binding"/>
    <property type="evidence" value="ECO:0007669"/>
    <property type="project" value="InterPro"/>
</dbReference>